<protein>
    <recommendedName>
        <fullName evidence="3">N-acetyltransferase domain-containing protein</fullName>
    </recommendedName>
</protein>
<dbReference type="SUPFAM" id="SSF55729">
    <property type="entry name" value="Acyl-CoA N-acyltransferases (Nat)"/>
    <property type="match status" value="1"/>
</dbReference>
<dbReference type="AlphaFoldDB" id="A0A2N1PJZ7"/>
<keyword evidence="2" id="KW-0012">Acyltransferase</keyword>
<sequence>MVIEIRKAVPEDAEILTNIARRTFLHDNELKPASASPEGPPGHDSIEAQRQWIESCLYYKALYKGQIVGGGMAWMENPEIFHIDGMYVDPDFQGLGIGSALVAHILKSHAPGKKWVLETPSFSARNHHFYEKFGFIRTKEIPNDLGWSDIYYEKIIL</sequence>
<organism evidence="4 5">
    <name type="scientific">Candidatus Wallbacteria bacterium HGW-Wallbacteria-1</name>
    <dbReference type="NCBI Taxonomy" id="2013854"/>
    <lineage>
        <taxon>Bacteria</taxon>
        <taxon>Candidatus Walliibacteriota</taxon>
    </lineage>
</organism>
<dbReference type="PANTHER" id="PTHR43800:SF1">
    <property type="entry name" value="PEPTIDYL-LYSINE N-ACETYLTRANSFERASE YJAB"/>
    <property type="match status" value="1"/>
</dbReference>
<dbReference type="InterPro" id="IPR016181">
    <property type="entry name" value="Acyl_CoA_acyltransferase"/>
</dbReference>
<dbReference type="CDD" id="cd04301">
    <property type="entry name" value="NAT_SF"/>
    <property type="match status" value="1"/>
</dbReference>
<evidence type="ECO:0000256" key="1">
    <source>
        <dbReference type="ARBA" id="ARBA00022679"/>
    </source>
</evidence>
<keyword evidence="1" id="KW-0808">Transferase</keyword>
<evidence type="ECO:0000259" key="3">
    <source>
        <dbReference type="PROSITE" id="PS51186"/>
    </source>
</evidence>
<evidence type="ECO:0000313" key="5">
    <source>
        <dbReference type="Proteomes" id="UP000233256"/>
    </source>
</evidence>
<evidence type="ECO:0000313" key="4">
    <source>
        <dbReference type="EMBL" id="PKK88673.1"/>
    </source>
</evidence>
<dbReference type="PROSITE" id="PS51186">
    <property type="entry name" value="GNAT"/>
    <property type="match status" value="1"/>
</dbReference>
<dbReference type="Pfam" id="PF00583">
    <property type="entry name" value="Acetyltransf_1"/>
    <property type="match status" value="1"/>
</dbReference>
<dbReference type="PANTHER" id="PTHR43800">
    <property type="entry name" value="PEPTIDYL-LYSINE N-ACETYLTRANSFERASE YJAB"/>
    <property type="match status" value="1"/>
</dbReference>
<dbReference type="InterPro" id="IPR000182">
    <property type="entry name" value="GNAT_dom"/>
</dbReference>
<dbReference type="Gene3D" id="3.40.630.30">
    <property type="match status" value="1"/>
</dbReference>
<dbReference type="EMBL" id="PGXC01000037">
    <property type="protein sequence ID" value="PKK88673.1"/>
    <property type="molecule type" value="Genomic_DNA"/>
</dbReference>
<reference evidence="4 5" key="1">
    <citation type="journal article" date="2017" name="ISME J.">
        <title>Potential for microbial H2 and metal transformations associated with novel bacteria and archaea in deep terrestrial subsurface sediments.</title>
        <authorList>
            <person name="Hernsdorf A.W."/>
            <person name="Amano Y."/>
            <person name="Miyakawa K."/>
            <person name="Ise K."/>
            <person name="Suzuki Y."/>
            <person name="Anantharaman K."/>
            <person name="Probst A."/>
            <person name="Burstein D."/>
            <person name="Thomas B.C."/>
            <person name="Banfield J.F."/>
        </authorList>
    </citation>
    <scope>NUCLEOTIDE SEQUENCE [LARGE SCALE GENOMIC DNA]</scope>
    <source>
        <strain evidence="4">HGW-Wallbacteria-1</strain>
    </source>
</reference>
<feature type="domain" description="N-acetyltransferase" evidence="3">
    <location>
        <begin position="3"/>
        <end position="157"/>
    </location>
</feature>
<dbReference type="GO" id="GO:0016747">
    <property type="term" value="F:acyltransferase activity, transferring groups other than amino-acyl groups"/>
    <property type="evidence" value="ECO:0007669"/>
    <property type="project" value="InterPro"/>
</dbReference>
<gene>
    <name evidence="4" type="ORF">CVV64_17675</name>
</gene>
<evidence type="ECO:0000256" key="2">
    <source>
        <dbReference type="ARBA" id="ARBA00023315"/>
    </source>
</evidence>
<proteinExistence type="predicted"/>
<accession>A0A2N1PJZ7</accession>
<comment type="caution">
    <text evidence="4">The sequence shown here is derived from an EMBL/GenBank/DDBJ whole genome shotgun (WGS) entry which is preliminary data.</text>
</comment>
<name>A0A2N1PJZ7_9BACT</name>
<dbReference type="Proteomes" id="UP000233256">
    <property type="component" value="Unassembled WGS sequence"/>
</dbReference>